<dbReference type="AlphaFoldDB" id="A0AAN6MC53"/>
<dbReference type="InterPro" id="IPR032675">
    <property type="entry name" value="LRR_dom_sf"/>
</dbReference>
<sequence>MATLETLPQLVLDRICEYLNDDDDDDNNNNNTYTAYQSGSGLRALSLTSRQCCTATGSQRFCQLRMAVTSVDEMMRVLERWVEMLDRDGGRRYRYVRRLKVVLPGQDKVYDEWEEHRFAPWLSDLPRFCSPPPRSFKRDRRGPHKLESTTGEPWLALARFIGRLPALKDVVWGFCNMPRTVLAAIHATGTCRLHMHRFRLDSLVVHRNGPPQVIDIDPDEYALATSPALCSVVAKVRGYETDGDLNYGGEALMGMAAGAAPNLQHLWLLPSHAGNSLDLMQAVRLGKPPAPPDGLFYPKEVQIGGLRSLFCAGAASGREIEAWAARADFSKLCRLACRPWDSTWAGVLVGAAARGELASLKSLYLSEIGSNNTRRVGQLLTALNQNSLQSLSLDGQIHDALFDTILDRHGKSLRHLSLYPYEHEDYDNDDDEHDGDSRTLLFVLTPDLSARLAEKCPSLEVAELPMNRTLGDAWECAMYRGLGRLPRLKRLSLTLRFVVHPNEDVEDENEEPIYHGENIPRAILSQAFVNAAVDVDLARAIFDRLIASSSPGSSGSLEHLRLLIRRKAGRYAPASDDWRFGELLSWFARDWICERRRRSGDDTPVVEIREHDPGCTARAGKEWQDLGEGKRQFAREDVFVEAFGDVWPQTTPRWWEDWKSVPLCPDDDPCTQ</sequence>
<protein>
    <submittedName>
        <fullName evidence="1">Uncharacterized protein</fullName>
    </submittedName>
</protein>
<evidence type="ECO:0000313" key="2">
    <source>
        <dbReference type="Proteomes" id="UP001303889"/>
    </source>
</evidence>
<dbReference type="Gene3D" id="3.80.10.10">
    <property type="entry name" value="Ribonuclease Inhibitor"/>
    <property type="match status" value="1"/>
</dbReference>
<proteinExistence type="predicted"/>
<name>A0AAN6MC53_9PEZI</name>
<accession>A0AAN6MC53</accession>
<comment type="caution">
    <text evidence="1">The sequence shown here is derived from an EMBL/GenBank/DDBJ whole genome shotgun (WGS) entry which is preliminary data.</text>
</comment>
<organism evidence="1 2">
    <name type="scientific">Staphylotrichum tortipilum</name>
    <dbReference type="NCBI Taxonomy" id="2831512"/>
    <lineage>
        <taxon>Eukaryota</taxon>
        <taxon>Fungi</taxon>
        <taxon>Dikarya</taxon>
        <taxon>Ascomycota</taxon>
        <taxon>Pezizomycotina</taxon>
        <taxon>Sordariomycetes</taxon>
        <taxon>Sordariomycetidae</taxon>
        <taxon>Sordariales</taxon>
        <taxon>Chaetomiaceae</taxon>
        <taxon>Staphylotrichum</taxon>
    </lineage>
</organism>
<gene>
    <name evidence="1" type="ORF">C8A05DRAFT_19859</name>
</gene>
<dbReference type="SUPFAM" id="SSF52047">
    <property type="entry name" value="RNI-like"/>
    <property type="match status" value="1"/>
</dbReference>
<reference evidence="1" key="2">
    <citation type="submission" date="2023-05" db="EMBL/GenBank/DDBJ databases">
        <authorList>
            <consortium name="Lawrence Berkeley National Laboratory"/>
            <person name="Steindorff A."/>
            <person name="Hensen N."/>
            <person name="Bonometti L."/>
            <person name="Westerberg I."/>
            <person name="Brannstrom I.O."/>
            <person name="Guillou S."/>
            <person name="Cros-Aarteil S."/>
            <person name="Calhoun S."/>
            <person name="Haridas S."/>
            <person name="Kuo A."/>
            <person name="Mondo S."/>
            <person name="Pangilinan J."/>
            <person name="Riley R."/>
            <person name="Labutti K."/>
            <person name="Andreopoulos B."/>
            <person name="Lipzen A."/>
            <person name="Chen C."/>
            <person name="Yanf M."/>
            <person name="Daum C."/>
            <person name="Ng V."/>
            <person name="Clum A."/>
            <person name="Ohm R."/>
            <person name="Martin F."/>
            <person name="Silar P."/>
            <person name="Natvig D."/>
            <person name="Lalanne C."/>
            <person name="Gautier V."/>
            <person name="Ament-Velasquez S.L."/>
            <person name="Kruys A."/>
            <person name="Hutchinson M.I."/>
            <person name="Powell A.J."/>
            <person name="Barry K."/>
            <person name="Miller A.N."/>
            <person name="Grigoriev I.V."/>
            <person name="Debuchy R."/>
            <person name="Gladieux P."/>
            <person name="Thoren M.H."/>
            <person name="Johannesson H."/>
        </authorList>
    </citation>
    <scope>NUCLEOTIDE SEQUENCE</scope>
    <source>
        <strain evidence="1">CBS 103.79</strain>
    </source>
</reference>
<dbReference type="Proteomes" id="UP001303889">
    <property type="component" value="Unassembled WGS sequence"/>
</dbReference>
<evidence type="ECO:0000313" key="1">
    <source>
        <dbReference type="EMBL" id="KAK3897356.1"/>
    </source>
</evidence>
<keyword evidence="2" id="KW-1185">Reference proteome</keyword>
<reference evidence="1" key="1">
    <citation type="journal article" date="2023" name="Mol. Phylogenet. Evol.">
        <title>Genome-scale phylogeny and comparative genomics of the fungal order Sordariales.</title>
        <authorList>
            <person name="Hensen N."/>
            <person name="Bonometti L."/>
            <person name="Westerberg I."/>
            <person name="Brannstrom I.O."/>
            <person name="Guillou S."/>
            <person name="Cros-Aarteil S."/>
            <person name="Calhoun S."/>
            <person name="Haridas S."/>
            <person name="Kuo A."/>
            <person name="Mondo S."/>
            <person name="Pangilinan J."/>
            <person name="Riley R."/>
            <person name="LaButti K."/>
            <person name="Andreopoulos B."/>
            <person name="Lipzen A."/>
            <person name="Chen C."/>
            <person name="Yan M."/>
            <person name="Daum C."/>
            <person name="Ng V."/>
            <person name="Clum A."/>
            <person name="Steindorff A."/>
            <person name="Ohm R.A."/>
            <person name="Martin F."/>
            <person name="Silar P."/>
            <person name="Natvig D.O."/>
            <person name="Lalanne C."/>
            <person name="Gautier V."/>
            <person name="Ament-Velasquez S.L."/>
            <person name="Kruys A."/>
            <person name="Hutchinson M.I."/>
            <person name="Powell A.J."/>
            <person name="Barry K."/>
            <person name="Miller A.N."/>
            <person name="Grigoriev I.V."/>
            <person name="Debuchy R."/>
            <person name="Gladieux P."/>
            <person name="Hiltunen Thoren M."/>
            <person name="Johannesson H."/>
        </authorList>
    </citation>
    <scope>NUCLEOTIDE SEQUENCE</scope>
    <source>
        <strain evidence="1">CBS 103.79</strain>
    </source>
</reference>
<dbReference type="EMBL" id="MU856188">
    <property type="protein sequence ID" value="KAK3897356.1"/>
    <property type="molecule type" value="Genomic_DNA"/>
</dbReference>